<dbReference type="KEGG" id="gps:C427_4777"/>
<dbReference type="Proteomes" id="UP000011864">
    <property type="component" value="Chromosome"/>
</dbReference>
<dbReference type="SUPFAM" id="SSF47240">
    <property type="entry name" value="Ferritin-like"/>
    <property type="match status" value="1"/>
</dbReference>
<gene>
    <name evidence="4" type="primary">dps</name>
    <name evidence="4" type="ORF">C427_4777</name>
</gene>
<dbReference type="EMBL" id="CP003837">
    <property type="protein sequence ID" value="AGH46876.1"/>
    <property type="molecule type" value="Genomic_DNA"/>
</dbReference>
<evidence type="ECO:0000313" key="4">
    <source>
        <dbReference type="EMBL" id="AGH46876.1"/>
    </source>
</evidence>
<dbReference type="GO" id="GO:0003677">
    <property type="term" value="F:DNA binding"/>
    <property type="evidence" value="ECO:0007669"/>
    <property type="project" value="UniProtKB-KW"/>
</dbReference>
<dbReference type="GO" id="GO:0016722">
    <property type="term" value="F:oxidoreductase activity, acting on metal ions"/>
    <property type="evidence" value="ECO:0007669"/>
    <property type="project" value="InterPro"/>
</dbReference>
<dbReference type="PANTHER" id="PTHR42932">
    <property type="entry name" value="GENERAL STRESS PROTEIN 20U"/>
    <property type="match status" value="1"/>
</dbReference>
<dbReference type="PRINTS" id="PR01346">
    <property type="entry name" value="HELNAPAPROT"/>
</dbReference>
<protein>
    <submittedName>
        <fullName evidence="4">Stress response DNA-binding protein Dps</fullName>
    </submittedName>
</protein>
<dbReference type="HOGENOM" id="CLU_098183_1_0_6"/>
<evidence type="ECO:0000256" key="2">
    <source>
        <dbReference type="RuleBase" id="RU003875"/>
    </source>
</evidence>
<evidence type="ECO:0000313" key="5">
    <source>
        <dbReference type="Proteomes" id="UP000011864"/>
    </source>
</evidence>
<dbReference type="OrthoDB" id="9797687at2"/>
<dbReference type="InterPro" id="IPR023188">
    <property type="entry name" value="DPS_DNA-bd_CS"/>
</dbReference>
<dbReference type="PANTHER" id="PTHR42932:SF3">
    <property type="entry name" value="DNA PROTECTION DURING STARVATION PROTEIN"/>
    <property type="match status" value="1"/>
</dbReference>
<keyword evidence="5" id="KW-1185">Reference proteome</keyword>
<proteinExistence type="inferred from homology"/>
<accession>K6ZJ24</accession>
<reference evidence="4 5" key="1">
    <citation type="journal article" date="2013" name="Genome Announc.">
        <title>Complete Genome Sequence of Glaciecola psychrophila Strain 170T.</title>
        <authorList>
            <person name="Yin J."/>
            <person name="Chen J."/>
            <person name="Liu G."/>
            <person name="Yu Y."/>
            <person name="Song L."/>
            <person name="Wang X."/>
            <person name="Qu X."/>
        </authorList>
    </citation>
    <scope>NUCLEOTIDE SEQUENCE [LARGE SCALE GENOMIC DNA]</scope>
    <source>
        <strain evidence="4 5">170</strain>
    </source>
</reference>
<evidence type="ECO:0000256" key="1">
    <source>
        <dbReference type="ARBA" id="ARBA00009497"/>
    </source>
</evidence>
<dbReference type="Gene3D" id="1.20.1260.10">
    <property type="match status" value="1"/>
</dbReference>
<name>K6ZJ24_9ALTE</name>
<sequence>MPILASYTSPVILNHTGEIMTISNKSNQQKATKFRVPGMDETSTDRTISTLDNRMVALVDLALTLKHVHWNVVGPNFIGVHEMLDPQVEAVRKMTDTIAERIATLGGTPVGTPQSIADRRTWHDYSLGKALAIEHLGALDLVYNGVNSDHRKAVGEMAELDPVSEDMLIGQLTDLEQFQWFIRAHLESSDGDLPTANSQTELAAAKSARS</sequence>
<evidence type="ECO:0000259" key="3">
    <source>
        <dbReference type="Pfam" id="PF00210"/>
    </source>
</evidence>
<organism evidence="4 5">
    <name type="scientific">Paraglaciecola psychrophila 170</name>
    <dbReference type="NCBI Taxonomy" id="1129794"/>
    <lineage>
        <taxon>Bacteria</taxon>
        <taxon>Pseudomonadati</taxon>
        <taxon>Pseudomonadota</taxon>
        <taxon>Gammaproteobacteria</taxon>
        <taxon>Alteromonadales</taxon>
        <taxon>Alteromonadaceae</taxon>
        <taxon>Paraglaciecola</taxon>
    </lineage>
</organism>
<dbReference type="PROSITE" id="PS00818">
    <property type="entry name" value="DPS_1"/>
    <property type="match status" value="1"/>
</dbReference>
<dbReference type="InterPro" id="IPR002177">
    <property type="entry name" value="DPS_DNA-bd"/>
</dbReference>
<dbReference type="PATRIC" id="fig|1129794.4.peg.4758"/>
<feature type="domain" description="Ferritin/DPS" evidence="3">
    <location>
        <begin position="51"/>
        <end position="187"/>
    </location>
</feature>
<keyword evidence="4" id="KW-0238">DNA-binding</keyword>
<dbReference type="STRING" id="1129794.C427_4777"/>
<dbReference type="NCBIfam" id="NF006975">
    <property type="entry name" value="PRK09448.1"/>
    <property type="match status" value="1"/>
</dbReference>
<dbReference type="Pfam" id="PF00210">
    <property type="entry name" value="Ferritin"/>
    <property type="match status" value="1"/>
</dbReference>
<dbReference type="GO" id="GO:0008199">
    <property type="term" value="F:ferric iron binding"/>
    <property type="evidence" value="ECO:0007669"/>
    <property type="project" value="InterPro"/>
</dbReference>
<dbReference type="CDD" id="cd01043">
    <property type="entry name" value="DPS"/>
    <property type="match status" value="1"/>
</dbReference>
<dbReference type="InterPro" id="IPR012347">
    <property type="entry name" value="Ferritin-like"/>
</dbReference>
<dbReference type="eggNOG" id="COG0783">
    <property type="taxonomic scope" value="Bacteria"/>
</dbReference>
<comment type="similarity">
    <text evidence="1 2">Belongs to the Dps family.</text>
</comment>
<dbReference type="InterPro" id="IPR009078">
    <property type="entry name" value="Ferritin-like_SF"/>
</dbReference>
<dbReference type="InterPro" id="IPR008331">
    <property type="entry name" value="Ferritin_DPS_dom"/>
</dbReference>
<dbReference type="AlphaFoldDB" id="K6ZJ24"/>